<dbReference type="Proteomes" id="UP000189674">
    <property type="component" value="Chromosome"/>
</dbReference>
<dbReference type="KEGG" id="alus:STSP2_00529"/>
<evidence type="ECO:0000256" key="13">
    <source>
        <dbReference type="PIRSR" id="PIRSR602481-2"/>
    </source>
</evidence>
<dbReference type="AlphaFoldDB" id="A0A1U9NHU9"/>
<dbReference type="EMBL" id="CP019791">
    <property type="protein sequence ID" value="AQT67385.1"/>
    <property type="molecule type" value="Genomic_DNA"/>
</dbReference>
<comment type="subunit">
    <text evidence="3">Homodimer.</text>
</comment>
<dbReference type="PANTHER" id="PTHR33202">
    <property type="entry name" value="ZINC UPTAKE REGULATION PROTEIN"/>
    <property type="match status" value="1"/>
</dbReference>
<dbReference type="InterPro" id="IPR002481">
    <property type="entry name" value="FUR"/>
</dbReference>
<evidence type="ECO:0000256" key="3">
    <source>
        <dbReference type="ARBA" id="ARBA00011738"/>
    </source>
</evidence>
<evidence type="ECO:0000256" key="5">
    <source>
        <dbReference type="ARBA" id="ARBA00022490"/>
    </source>
</evidence>
<dbReference type="SUPFAM" id="SSF46785">
    <property type="entry name" value="Winged helix' DNA-binding domain"/>
    <property type="match status" value="1"/>
</dbReference>
<dbReference type="STRING" id="1936003.STSP2_00529"/>
<accession>A0A1U9NHU9</accession>
<evidence type="ECO:0000256" key="7">
    <source>
        <dbReference type="ARBA" id="ARBA00022723"/>
    </source>
</evidence>
<dbReference type="Gene3D" id="1.10.10.10">
    <property type="entry name" value="Winged helix-like DNA-binding domain superfamily/Winged helix DNA-binding domain"/>
    <property type="match status" value="1"/>
</dbReference>
<feature type="binding site" evidence="13">
    <location>
        <position position="97"/>
    </location>
    <ligand>
        <name>Fe cation</name>
        <dbReference type="ChEBI" id="CHEBI:24875"/>
    </ligand>
</feature>
<feature type="binding site" evidence="12">
    <location>
        <position position="101"/>
    </location>
    <ligand>
        <name>Zn(2+)</name>
        <dbReference type="ChEBI" id="CHEBI:29105"/>
    </ligand>
</feature>
<evidence type="ECO:0000256" key="6">
    <source>
        <dbReference type="ARBA" id="ARBA00022491"/>
    </source>
</evidence>
<evidence type="ECO:0000313" key="14">
    <source>
        <dbReference type="EMBL" id="AQT67385.1"/>
    </source>
</evidence>
<evidence type="ECO:0000256" key="2">
    <source>
        <dbReference type="ARBA" id="ARBA00007957"/>
    </source>
</evidence>
<gene>
    <name evidence="14" type="primary">fur</name>
    <name evidence="14" type="ORF">STSP2_00529</name>
</gene>
<dbReference type="Gene3D" id="3.30.1490.190">
    <property type="match status" value="1"/>
</dbReference>
<evidence type="ECO:0000313" key="15">
    <source>
        <dbReference type="Proteomes" id="UP000189674"/>
    </source>
</evidence>
<feature type="binding site" evidence="12">
    <location>
        <position position="104"/>
    </location>
    <ligand>
        <name>Zn(2+)</name>
        <dbReference type="ChEBI" id="CHEBI:29105"/>
    </ligand>
</feature>
<comment type="cofactor">
    <cofactor evidence="12">
        <name>Zn(2+)</name>
        <dbReference type="ChEBI" id="CHEBI:29105"/>
    </cofactor>
    <text evidence="12">Binds 1 zinc ion per subunit.</text>
</comment>
<evidence type="ECO:0000256" key="12">
    <source>
        <dbReference type="PIRSR" id="PIRSR602481-1"/>
    </source>
</evidence>
<dbReference type="CDD" id="cd07153">
    <property type="entry name" value="Fur_like"/>
    <property type="match status" value="1"/>
</dbReference>
<dbReference type="GO" id="GO:0045892">
    <property type="term" value="P:negative regulation of DNA-templated transcription"/>
    <property type="evidence" value="ECO:0007669"/>
    <property type="project" value="TreeGrafter"/>
</dbReference>
<comment type="cofactor">
    <cofactor evidence="13">
        <name>Mn(2+)</name>
        <dbReference type="ChEBI" id="CHEBI:29035"/>
    </cofactor>
    <cofactor evidence="13">
        <name>Fe(2+)</name>
        <dbReference type="ChEBI" id="CHEBI:29033"/>
    </cofactor>
    <text evidence="13">Binds 1 Mn(2+) or Fe(2+) ion per subunit.</text>
</comment>
<dbReference type="GO" id="GO:0003700">
    <property type="term" value="F:DNA-binding transcription factor activity"/>
    <property type="evidence" value="ECO:0007669"/>
    <property type="project" value="InterPro"/>
</dbReference>
<keyword evidence="11" id="KW-0804">Transcription</keyword>
<dbReference type="RefSeq" id="WP_205847969.1">
    <property type="nucleotide sequence ID" value="NZ_CP019791.1"/>
</dbReference>
<keyword evidence="6" id="KW-0678">Repressor</keyword>
<comment type="similarity">
    <text evidence="2">Belongs to the Fur family.</text>
</comment>
<dbReference type="PANTHER" id="PTHR33202:SF2">
    <property type="entry name" value="FERRIC UPTAKE REGULATION PROTEIN"/>
    <property type="match status" value="1"/>
</dbReference>
<evidence type="ECO:0000256" key="4">
    <source>
        <dbReference type="ARBA" id="ARBA00020910"/>
    </source>
</evidence>
<reference evidence="15" key="1">
    <citation type="submission" date="2017-02" db="EMBL/GenBank/DDBJ databases">
        <title>Comparative genomics and description of representatives of a novel lineage of planctomycetes thriving in anoxic sediments.</title>
        <authorList>
            <person name="Spring S."/>
            <person name="Bunk B."/>
            <person name="Sproer C."/>
        </authorList>
    </citation>
    <scope>NUCLEOTIDE SEQUENCE [LARGE SCALE GENOMIC DNA]</scope>
    <source>
        <strain evidence="15">ST-NAGAB-D1</strain>
    </source>
</reference>
<dbReference type="InterPro" id="IPR036390">
    <property type="entry name" value="WH_DNA-bd_sf"/>
</dbReference>
<feature type="binding site" evidence="12">
    <location>
        <position position="141"/>
    </location>
    <ligand>
        <name>Zn(2+)</name>
        <dbReference type="ChEBI" id="CHEBI:29105"/>
    </ligand>
</feature>
<sequence length="149" mass="17394">MGRLLEESKVRFDEYLRDKNLRRSARRDKVVDAFLRTERHLSIQELYDLVRKKDKDIGYATVARAVGLMTEAGLCREVDFGEGLTRYEHEYGHEHHDHLVCTGCGAFVEIYSPKLERLQAKLVEEHGYVEESHKLNIFGICPKCQKKQK</sequence>
<comment type="subcellular location">
    <subcellularLocation>
        <location evidence="1">Cytoplasm</location>
    </subcellularLocation>
</comment>
<protein>
    <recommendedName>
        <fullName evidence="4">Ferric uptake regulation protein</fullName>
    </recommendedName>
</protein>
<evidence type="ECO:0000256" key="9">
    <source>
        <dbReference type="ARBA" id="ARBA00023015"/>
    </source>
</evidence>
<feature type="binding site" evidence="13">
    <location>
        <position position="95"/>
    </location>
    <ligand>
        <name>Fe cation</name>
        <dbReference type="ChEBI" id="CHEBI:24875"/>
    </ligand>
</feature>
<keyword evidence="8 12" id="KW-0862">Zinc</keyword>
<feature type="binding site" evidence="12">
    <location>
        <position position="144"/>
    </location>
    <ligand>
        <name>Zn(2+)</name>
        <dbReference type="ChEBI" id="CHEBI:29105"/>
    </ligand>
</feature>
<keyword evidence="13" id="KW-0408">Iron</keyword>
<feature type="binding site" evidence="13">
    <location>
        <position position="133"/>
    </location>
    <ligand>
        <name>Fe cation</name>
        <dbReference type="ChEBI" id="CHEBI:24875"/>
    </ligand>
</feature>
<keyword evidence="10" id="KW-0238">DNA-binding</keyword>
<keyword evidence="15" id="KW-1185">Reference proteome</keyword>
<evidence type="ECO:0000256" key="11">
    <source>
        <dbReference type="ARBA" id="ARBA00023163"/>
    </source>
</evidence>
<keyword evidence="9" id="KW-0805">Transcription regulation</keyword>
<dbReference type="GO" id="GO:0000976">
    <property type="term" value="F:transcription cis-regulatory region binding"/>
    <property type="evidence" value="ECO:0007669"/>
    <property type="project" value="TreeGrafter"/>
</dbReference>
<organism evidence="14 15">
    <name type="scientific">Anaerohalosphaera lusitana</name>
    <dbReference type="NCBI Taxonomy" id="1936003"/>
    <lineage>
        <taxon>Bacteria</taxon>
        <taxon>Pseudomonadati</taxon>
        <taxon>Planctomycetota</taxon>
        <taxon>Phycisphaerae</taxon>
        <taxon>Sedimentisphaerales</taxon>
        <taxon>Anaerohalosphaeraceae</taxon>
        <taxon>Anaerohalosphaera</taxon>
    </lineage>
</organism>
<dbReference type="InterPro" id="IPR043135">
    <property type="entry name" value="Fur_C"/>
</dbReference>
<keyword evidence="5" id="KW-0963">Cytoplasm</keyword>
<feature type="binding site" evidence="13">
    <location>
        <position position="116"/>
    </location>
    <ligand>
        <name>Fe cation</name>
        <dbReference type="ChEBI" id="CHEBI:24875"/>
    </ligand>
</feature>
<keyword evidence="7 12" id="KW-0479">Metal-binding</keyword>
<dbReference type="GO" id="GO:1900705">
    <property type="term" value="P:negative regulation of siderophore biosynthetic process"/>
    <property type="evidence" value="ECO:0007669"/>
    <property type="project" value="TreeGrafter"/>
</dbReference>
<evidence type="ECO:0000256" key="8">
    <source>
        <dbReference type="ARBA" id="ARBA00022833"/>
    </source>
</evidence>
<name>A0A1U9NHU9_9BACT</name>
<evidence type="ECO:0000256" key="10">
    <source>
        <dbReference type="ARBA" id="ARBA00023125"/>
    </source>
</evidence>
<evidence type="ECO:0000256" key="1">
    <source>
        <dbReference type="ARBA" id="ARBA00004496"/>
    </source>
</evidence>
<proteinExistence type="inferred from homology"/>
<dbReference type="GO" id="GO:0005829">
    <property type="term" value="C:cytosol"/>
    <property type="evidence" value="ECO:0007669"/>
    <property type="project" value="TreeGrafter"/>
</dbReference>
<dbReference type="InterPro" id="IPR036388">
    <property type="entry name" value="WH-like_DNA-bd_sf"/>
</dbReference>
<dbReference type="Pfam" id="PF01475">
    <property type="entry name" value="FUR"/>
    <property type="match status" value="1"/>
</dbReference>
<dbReference type="GO" id="GO:0008270">
    <property type="term" value="F:zinc ion binding"/>
    <property type="evidence" value="ECO:0007669"/>
    <property type="project" value="TreeGrafter"/>
</dbReference>